<dbReference type="PANTHER" id="PTHR43297:SF2">
    <property type="entry name" value="DIPEPTIDE TRANSPORT ATP-BINDING PROTEIN DPPD"/>
    <property type="match status" value="1"/>
</dbReference>
<dbReference type="SMART" id="SM00382">
    <property type="entry name" value="AAA"/>
    <property type="match status" value="1"/>
</dbReference>
<evidence type="ECO:0000313" key="9">
    <source>
        <dbReference type="EMBL" id="KGR76975.1"/>
    </source>
</evidence>
<proteinExistence type="inferred from homology"/>
<evidence type="ECO:0000256" key="5">
    <source>
        <dbReference type="ARBA" id="ARBA00022741"/>
    </source>
</evidence>
<dbReference type="AlphaFoldDB" id="A0A0A3I0D7"/>
<dbReference type="Pfam" id="PF00005">
    <property type="entry name" value="ABC_tran"/>
    <property type="match status" value="1"/>
</dbReference>
<dbReference type="InterPro" id="IPR003593">
    <property type="entry name" value="AAA+_ATPase"/>
</dbReference>
<keyword evidence="5" id="KW-0547">Nucleotide-binding</keyword>
<dbReference type="Proteomes" id="UP000030408">
    <property type="component" value="Unassembled WGS sequence"/>
</dbReference>
<dbReference type="CDD" id="cd03257">
    <property type="entry name" value="ABC_NikE_OppD_transporters"/>
    <property type="match status" value="1"/>
</dbReference>
<dbReference type="PROSITE" id="PS50893">
    <property type="entry name" value="ABC_TRANSPORTER_2"/>
    <property type="match status" value="1"/>
</dbReference>
<gene>
    <name evidence="9" type="ORF">CD33_04680</name>
</gene>
<evidence type="ECO:0000256" key="3">
    <source>
        <dbReference type="ARBA" id="ARBA00022448"/>
    </source>
</evidence>
<dbReference type="GO" id="GO:0005886">
    <property type="term" value="C:plasma membrane"/>
    <property type="evidence" value="ECO:0007669"/>
    <property type="project" value="UniProtKB-SubCell"/>
</dbReference>
<comment type="caution">
    <text evidence="9">The sequence shown here is derived from an EMBL/GenBank/DDBJ whole genome shotgun (WGS) entry which is preliminary data.</text>
</comment>
<comment type="similarity">
    <text evidence="2">Belongs to the ABC transporter superfamily.</text>
</comment>
<protein>
    <submittedName>
        <fullName evidence="9">Peptide ABC transporter ATP-binding protein</fullName>
    </submittedName>
</protein>
<dbReference type="InterPro" id="IPR003439">
    <property type="entry name" value="ABC_transporter-like_ATP-bd"/>
</dbReference>
<dbReference type="NCBIfam" id="NF047576">
    <property type="entry name" value="opine_ATP_CntF"/>
    <property type="match status" value="1"/>
</dbReference>
<accession>A0A0A3I0D7</accession>
<keyword evidence="4" id="KW-1003">Cell membrane</keyword>
<keyword evidence="3" id="KW-0813">Transport</keyword>
<dbReference type="GO" id="GO:0005524">
    <property type="term" value="F:ATP binding"/>
    <property type="evidence" value="ECO:0007669"/>
    <property type="project" value="UniProtKB-KW"/>
</dbReference>
<evidence type="ECO:0000313" key="10">
    <source>
        <dbReference type="Proteomes" id="UP000030408"/>
    </source>
</evidence>
<dbReference type="SUPFAM" id="SSF52540">
    <property type="entry name" value="P-loop containing nucleoside triphosphate hydrolases"/>
    <property type="match status" value="1"/>
</dbReference>
<dbReference type="PROSITE" id="PS00211">
    <property type="entry name" value="ABC_TRANSPORTER_1"/>
    <property type="match status" value="1"/>
</dbReference>
<dbReference type="OrthoDB" id="9802264at2"/>
<dbReference type="eggNOG" id="COG0444">
    <property type="taxonomic scope" value="Bacteria"/>
</dbReference>
<dbReference type="InterPro" id="IPR050388">
    <property type="entry name" value="ABC_Ni/Peptide_Import"/>
</dbReference>
<sequence>MALLEVNNLRVWDAHTKRVIVHNTSFTLEEGKCLAIVGESGSGKSVTCRALAQLNKKSLCQDGEIHFRNERLQILSEKQMRKKRGKNFCMILQNGMTAFDPSCKIKVHLFETLKTHLNWEKKRSERKMIQAMESVNLKNAKEIMNKYPHQLSGGMLQRIMIALALALEPDIIIADEPTTALDTISQCEVMEQLRKIRLNMNCAIILVSHDLGVVRNIADEVLVMKEGKVLEKGDTPSVFANPAHDYTKYLIKTRSTISDNFIKLMERSNLVKS</sequence>
<dbReference type="GO" id="GO:0016887">
    <property type="term" value="F:ATP hydrolysis activity"/>
    <property type="evidence" value="ECO:0007669"/>
    <property type="project" value="InterPro"/>
</dbReference>
<evidence type="ECO:0000256" key="1">
    <source>
        <dbReference type="ARBA" id="ARBA00004202"/>
    </source>
</evidence>
<dbReference type="EMBL" id="JPVO01000042">
    <property type="protein sequence ID" value="KGR76975.1"/>
    <property type="molecule type" value="Genomic_DNA"/>
</dbReference>
<dbReference type="InterPro" id="IPR027417">
    <property type="entry name" value="P-loop_NTPase"/>
</dbReference>
<evidence type="ECO:0000256" key="6">
    <source>
        <dbReference type="ARBA" id="ARBA00022840"/>
    </source>
</evidence>
<dbReference type="RefSeq" id="WP_036198573.1">
    <property type="nucleotide sequence ID" value="NZ_AVCY01000014.1"/>
</dbReference>
<comment type="subcellular location">
    <subcellularLocation>
        <location evidence="1">Cell membrane</location>
        <topology evidence="1">Peripheral membrane protein</topology>
    </subcellularLocation>
</comment>
<organism evidence="9 10">
    <name type="scientific">Ureibacillus sinduriensis BLB-1 = JCM 15800</name>
    <dbReference type="NCBI Taxonomy" id="1384057"/>
    <lineage>
        <taxon>Bacteria</taxon>
        <taxon>Bacillati</taxon>
        <taxon>Bacillota</taxon>
        <taxon>Bacilli</taxon>
        <taxon>Bacillales</taxon>
        <taxon>Caryophanaceae</taxon>
        <taxon>Ureibacillus</taxon>
    </lineage>
</organism>
<dbReference type="PANTHER" id="PTHR43297">
    <property type="entry name" value="OLIGOPEPTIDE TRANSPORT ATP-BINDING PROTEIN APPD"/>
    <property type="match status" value="1"/>
</dbReference>
<dbReference type="InterPro" id="IPR017871">
    <property type="entry name" value="ABC_transporter-like_CS"/>
</dbReference>
<reference evidence="9 10" key="1">
    <citation type="submission" date="2014-02" db="EMBL/GenBank/DDBJ databases">
        <title>Draft genome sequence of Lysinibacillus sinduriensis JCM 15800.</title>
        <authorList>
            <person name="Zhang F."/>
            <person name="Wang G."/>
            <person name="Zhang L."/>
        </authorList>
    </citation>
    <scope>NUCLEOTIDE SEQUENCE [LARGE SCALE GENOMIC DNA]</scope>
    <source>
        <strain evidence="9 10">JCM 15800</strain>
    </source>
</reference>
<dbReference type="STRING" id="1384057.CD33_04680"/>
<evidence type="ECO:0000256" key="4">
    <source>
        <dbReference type="ARBA" id="ARBA00022475"/>
    </source>
</evidence>
<evidence type="ECO:0000259" key="8">
    <source>
        <dbReference type="PROSITE" id="PS50893"/>
    </source>
</evidence>
<keyword evidence="6 9" id="KW-0067">ATP-binding</keyword>
<feature type="domain" description="ABC transporter" evidence="8">
    <location>
        <begin position="4"/>
        <end position="251"/>
    </location>
</feature>
<dbReference type="Gene3D" id="3.40.50.300">
    <property type="entry name" value="P-loop containing nucleotide triphosphate hydrolases"/>
    <property type="match status" value="1"/>
</dbReference>
<evidence type="ECO:0000256" key="7">
    <source>
        <dbReference type="ARBA" id="ARBA00023136"/>
    </source>
</evidence>
<dbReference type="NCBIfam" id="NF047578">
    <property type="entry name" value="opine_ATP_CntD"/>
    <property type="match status" value="1"/>
</dbReference>
<name>A0A0A3I0D7_9BACL</name>
<keyword evidence="10" id="KW-1185">Reference proteome</keyword>
<keyword evidence="7" id="KW-0472">Membrane</keyword>
<evidence type="ECO:0000256" key="2">
    <source>
        <dbReference type="ARBA" id="ARBA00005417"/>
    </source>
</evidence>